<sequence>MSFNQSKVEKNDVVYRRNGRSSTFNQQRGSYGKAAGDGGGIAPSNNSLSTARSFNKKSNNAQGGQSRLNPSQGNSTESNNASAARNISNGIHGQSHLHGAPDGPITKSSESSAGHKSTGIVPKAETATLPPLISDPVLPTSLAKGDDESKAFPFQFGSIVPGVINGMAIPARTCSAPPSFDKQKPDQALDDPDKSVSSDPIPPVPKQQKSHEKDAGVNEQSNVEIKDNKDSEVSILTSVNHMSKPFVAPVTGISVSTSYHQSQAPLQFGGANPQIQSHGMTTTSIQMPIPMPLPIGNATQVQQPVFIPGLQPHPMHPQGIMHQGQNISYSPQMGNQLGNMGIGIGCQYPQQKGGKFASPRKTTHVKITHPETHEELRLDKRMDAFSNGGSSCVRPHPNIPSQSQPVKSFPASHPVNYFPSNSYNTNSPYYPPNSLPLTGSPMTPNCQPTTFNFPLHHGPQGVSFMNSSSHGSSPTNKTSTPAGITSMTIKPNGTTSIVDSSLSNSCIADVQNGESPGSTISCDVSSSVLQKGSETCSEVSPQQSKFSSDFVTNVSNNEGGRESLAISNSLKDKKPGKKDQITQNQVSVLSPTMDSIRSGVVDQNISDIGVPDALGTKKNYSAAITIEDLPGSDTISTGVEVETNGSVEASAYVSVEGCGAQTIDKVHNQMPDKTYKLVEGNFGSSDLQSTDLPKTTLKHFKNDSENVDVESGTKDRPIIEPNKVKNQSKGKKKRREILQKADAAGSTSDLYNAYKGPGEKRGVLSSESKESVTSPLSLKQFDVGQSDIKASEKCDHNKVELDDWEDVADMSTPKLEVHDISQKVGEGHGSTTKKYSRDFLLKFVEQCIDLPEGFEITADIGALMNANIGGSHIFERDSHPNPGRAVGGLSRMDRRGDVIMEDDRWNRVSGSFRAGRGPEGTGGNSGFRYGHGGNFGVLRNPRAQTPLQYSGGILFGPMQSGGNQGGRNIPNGERWQRSASFQQRGLIPSPNQTPLQIMHKAENKYEVGKVTDVEEVKQRQLKAILNKLTPQNFDKLFEKVKEVNIDNAITLIGVISQIFEKALMEPTFCEMYANFCLHLASELPDFSEDNEKITFKRLLLNKCQEEFERGEREEEEANKADEGEVKQSTEERGERRVKARRRMLGNIRLIGELYKKKMLTERIMHECIKKLLGQYQDPDEENIEALCKLMSTIGEMIDHPKAKEHMDAYFERMKLLSINMNLSSRVRFMLKDAIDLRKNKWQQRRKVEGPKKIDEVHRDAAQERQSHAGRSNRGPGNNQSSRRNPIDFSPRVSSSNSQMGGLCGLPTQARGYGGSQDAQFEEQQSYEAKTLNLKSVSPAAQLQGSIISQNSYSDKIVSEELRDMSLSAIREYYRWVNPTTEPQYNLPRCARDEKELVLCIKDLNSPSFYPSMVSLWVTDSFERKDTERDLLAKLLINLVKSQHHTLSQVQLIKGFESVLCTLEDVVNDAPRAAEFLGRIFAKVIIERVATFTEIAQLIHDGGEEPGSLLEIGLAGDVLGSTLEQNQKKKGKDKEKLLKMLKREKYLLVIFVIFLPFFFACVDGKYFVLVHGAFHGAWCWYKVADQLKSEGQNVTTLDMAACGVNPKQTEEVDSVSEYHKPLITFLASLPPQEKVILVGHSLGGLSVSIAMEKYPQKISVAVFITAAVVTHNLTYLAFLQEANRRLGNDLVEQYFILDGNKAPILSSTGRIIQAIEKLTNDIFEKLTPYNLV</sequence>
<dbReference type="Pfam" id="PF00561">
    <property type="entry name" value="Abhydrolase_1"/>
    <property type="match status" value="1"/>
</dbReference>
<dbReference type="SUPFAM" id="SSF48371">
    <property type="entry name" value="ARM repeat"/>
    <property type="match status" value="2"/>
</dbReference>
<dbReference type="Proteomes" id="UP000743370">
    <property type="component" value="Unassembled WGS sequence"/>
</dbReference>
<name>A0A8T0JSL4_PHAAN</name>
<feature type="domain" description="MI" evidence="9">
    <location>
        <begin position="1371"/>
        <end position="1499"/>
    </location>
</feature>
<feature type="region of interest" description="Disordered" evidence="7">
    <location>
        <begin position="703"/>
        <end position="734"/>
    </location>
</feature>
<dbReference type="InterPro" id="IPR003890">
    <property type="entry name" value="MIF4G-like_typ-3"/>
</dbReference>
<evidence type="ECO:0000256" key="2">
    <source>
        <dbReference type="ARBA" id="ARBA00022540"/>
    </source>
</evidence>
<keyword evidence="8" id="KW-0472">Membrane</keyword>
<dbReference type="GO" id="GO:0016281">
    <property type="term" value="C:eukaryotic translation initiation factor 4F complex"/>
    <property type="evidence" value="ECO:0007669"/>
    <property type="project" value="TreeGrafter"/>
</dbReference>
<dbReference type="InterPro" id="IPR000073">
    <property type="entry name" value="AB_hydrolase_1"/>
</dbReference>
<dbReference type="GO" id="GO:0006417">
    <property type="term" value="P:regulation of translation"/>
    <property type="evidence" value="ECO:0007669"/>
    <property type="project" value="UniProtKB-KW"/>
</dbReference>
<evidence type="ECO:0000313" key="11">
    <source>
        <dbReference type="Proteomes" id="UP000743370"/>
    </source>
</evidence>
<dbReference type="SMART" id="SM00544">
    <property type="entry name" value="MA3"/>
    <property type="match status" value="1"/>
</dbReference>
<feature type="compositionally biased region" description="Polar residues" evidence="7">
    <location>
        <begin position="463"/>
        <end position="491"/>
    </location>
</feature>
<dbReference type="GO" id="GO:0003729">
    <property type="term" value="F:mRNA binding"/>
    <property type="evidence" value="ECO:0007669"/>
    <property type="project" value="TreeGrafter"/>
</dbReference>
<feature type="compositionally biased region" description="Polar residues" evidence="7">
    <location>
        <begin position="106"/>
        <end position="115"/>
    </location>
</feature>
<keyword evidence="8" id="KW-0812">Transmembrane</keyword>
<feature type="region of interest" description="Disordered" evidence="7">
    <location>
        <begin position="1"/>
        <end position="145"/>
    </location>
</feature>
<dbReference type="Pfam" id="PF02847">
    <property type="entry name" value="MA3"/>
    <property type="match status" value="1"/>
</dbReference>
<evidence type="ECO:0000256" key="8">
    <source>
        <dbReference type="SAM" id="Phobius"/>
    </source>
</evidence>
<accession>A0A8T0JSL4</accession>
<dbReference type="InterPro" id="IPR029058">
    <property type="entry name" value="AB_hydrolase_fold"/>
</dbReference>
<feature type="compositionally biased region" description="Low complexity" evidence="7">
    <location>
        <begin position="78"/>
        <end position="89"/>
    </location>
</feature>
<feature type="transmembrane region" description="Helical" evidence="8">
    <location>
        <begin position="1545"/>
        <end position="1567"/>
    </location>
</feature>
<feature type="region of interest" description="Disordered" evidence="7">
    <location>
        <begin position="174"/>
        <end position="229"/>
    </location>
</feature>
<feature type="region of interest" description="Disordered" evidence="7">
    <location>
        <begin position="457"/>
        <end position="491"/>
    </location>
</feature>
<dbReference type="Pfam" id="PF02854">
    <property type="entry name" value="MIF4G"/>
    <property type="match status" value="1"/>
</dbReference>
<evidence type="ECO:0000256" key="4">
    <source>
        <dbReference type="ARBA" id="ARBA00022917"/>
    </source>
</evidence>
<dbReference type="GO" id="GO:0003743">
    <property type="term" value="F:translation initiation factor activity"/>
    <property type="evidence" value="ECO:0007669"/>
    <property type="project" value="UniProtKB-KW"/>
</dbReference>
<keyword evidence="2 10" id="KW-0396">Initiation factor</keyword>
<comment type="similarity">
    <text evidence="1">Belongs to the eukaryotic initiation factor 4G family.</text>
</comment>
<feature type="compositionally biased region" description="Polar residues" evidence="7">
    <location>
        <begin position="1274"/>
        <end position="1283"/>
    </location>
</feature>
<feature type="compositionally biased region" description="Polar residues" evidence="7">
    <location>
        <begin position="43"/>
        <end position="77"/>
    </location>
</feature>
<keyword evidence="8" id="KW-1133">Transmembrane helix</keyword>
<gene>
    <name evidence="10" type="ORF">HKW66_Vig0204770</name>
</gene>
<reference evidence="10 11" key="1">
    <citation type="submission" date="2020-05" db="EMBL/GenBank/DDBJ databases">
        <title>Vigna angularis (adzuki bean) Var. LongXiaoDou No. 4 denovo assembly.</title>
        <authorList>
            <person name="Xiang H."/>
        </authorList>
    </citation>
    <scope>NUCLEOTIDE SEQUENCE [LARGE SCALE GENOMIC DNA]</scope>
    <source>
        <tissue evidence="10">Leaf</tissue>
    </source>
</reference>
<dbReference type="Gene3D" id="1.25.40.180">
    <property type="match status" value="2"/>
</dbReference>
<dbReference type="FunFam" id="1.25.40.180:FF:000024">
    <property type="entry name" value="Eukaryotic translation initiation factor 4G"/>
    <property type="match status" value="1"/>
</dbReference>
<evidence type="ECO:0000313" key="10">
    <source>
        <dbReference type="EMBL" id="KAG2381104.1"/>
    </source>
</evidence>
<feature type="compositionally biased region" description="Basic and acidic residues" evidence="7">
    <location>
        <begin position="757"/>
        <end position="769"/>
    </location>
</feature>
<dbReference type="SMART" id="SM00543">
    <property type="entry name" value="MIF4G"/>
    <property type="match status" value="1"/>
</dbReference>
<dbReference type="PANTHER" id="PTHR23253">
    <property type="entry name" value="EUKARYOTIC TRANSLATION INITIATION FACTOR 4 GAMMA"/>
    <property type="match status" value="1"/>
</dbReference>
<dbReference type="SUPFAM" id="SSF53474">
    <property type="entry name" value="alpha/beta-Hydrolases"/>
    <property type="match status" value="1"/>
</dbReference>
<feature type="compositionally biased region" description="Basic and acidic residues" evidence="7">
    <location>
        <begin position="1245"/>
        <end position="1266"/>
    </location>
</feature>
<dbReference type="Gene3D" id="3.40.50.1820">
    <property type="entry name" value="alpha/beta hydrolase"/>
    <property type="match status" value="1"/>
</dbReference>
<feature type="region of interest" description="Disordered" evidence="7">
    <location>
        <begin position="1110"/>
        <end position="1136"/>
    </location>
</feature>
<feature type="compositionally biased region" description="Basic and acidic residues" evidence="7">
    <location>
        <begin position="181"/>
        <end position="196"/>
    </location>
</feature>
<evidence type="ECO:0000259" key="9">
    <source>
        <dbReference type="PROSITE" id="PS51366"/>
    </source>
</evidence>
<dbReference type="PANTHER" id="PTHR23253:SF79">
    <property type="entry name" value="EUKARYOTIC TRANSLATION INITIATION FACTOR 4G-LIKE PROTEIN"/>
    <property type="match status" value="1"/>
</dbReference>
<dbReference type="EMBL" id="JABFOF010000009">
    <property type="protein sequence ID" value="KAG2381104.1"/>
    <property type="molecule type" value="Genomic_DNA"/>
</dbReference>
<feature type="region of interest" description="Disordered" evidence="7">
    <location>
        <begin position="748"/>
        <end position="769"/>
    </location>
</feature>
<evidence type="ECO:0000256" key="5">
    <source>
        <dbReference type="ARBA" id="ARBA00067320"/>
    </source>
</evidence>
<dbReference type="InterPro" id="IPR016024">
    <property type="entry name" value="ARM-type_fold"/>
</dbReference>
<keyword evidence="3" id="KW-0810">Translation regulation</keyword>
<evidence type="ECO:0000256" key="3">
    <source>
        <dbReference type="ARBA" id="ARBA00022845"/>
    </source>
</evidence>
<evidence type="ECO:0000256" key="7">
    <source>
        <dbReference type="SAM" id="MobiDB-lite"/>
    </source>
</evidence>
<dbReference type="FunFam" id="1.25.40.180:FF:000034">
    <property type="entry name" value="Eukaryotic translation initiation factor 4G"/>
    <property type="match status" value="1"/>
</dbReference>
<comment type="caution">
    <text evidence="10">The sequence shown here is derived from an EMBL/GenBank/DDBJ whole genome shotgun (WGS) entry which is preliminary data.</text>
</comment>
<proteinExistence type="inferred from homology"/>
<protein>
    <recommendedName>
        <fullName evidence="5">Eukaryotic translation initiation factor 4G</fullName>
    </recommendedName>
    <alternativeName>
        <fullName evidence="6">Protein synthesis initiation factor 4G</fullName>
    </alternativeName>
</protein>
<organism evidence="10 11">
    <name type="scientific">Phaseolus angularis</name>
    <name type="common">Azuki bean</name>
    <name type="synonym">Vigna angularis</name>
    <dbReference type="NCBI Taxonomy" id="3914"/>
    <lineage>
        <taxon>Eukaryota</taxon>
        <taxon>Viridiplantae</taxon>
        <taxon>Streptophyta</taxon>
        <taxon>Embryophyta</taxon>
        <taxon>Tracheophyta</taxon>
        <taxon>Spermatophyta</taxon>
        <taxon>Magnoliopsida</taxon>
        <taxon>eudicotyledons</taxon>
        <taxon>Gunneridae</taxon>
        <taxon>Pentapetalae</taxon>
        <taxon>rosids</taxon>
        <taxon>fabids</taxon>
        <taxon>Fabales</taxon>
        <taxon>Fabaceae</taxon>
        <taxon>Papilionoideae</taxon>
        <taxon>50 kb inversion clade</taxon>
        <taxon>NPAAA clade</taxon>
        <taxon>indigoferoid/millettioid clade</taxon>
        <taxon>Phaseoleae</taxon>
        <taxon>Vigna</taxon>
    </lineage>
</organism>
<keyword evidence="4" id="KW-0648">Protein biosynthesis</keyword>
<dbReference type="InterPro" id="IPR003891">
    <property type="entry name" value="Initiation_fac_eIF4g_MI"/>
</dbReference>
<feature type="transmembrane region" description="Helical" evidence="8">
    <location>
        <begin position="1657"/>
        <end position="1677"/>
    </location>
</feature>
<evidence type="ECO:0000256" key="1">
    <source>
        <dbReference type="ARBA" id="ARBA00005775"/>
    </source>
</evidence>
<feature type="region of interest" description="Disordered" evidence="7">
    <location>
        <begin position="1240"/>
        <end position="1317"/>
    </location>
</feature>
<dbReference type="PROSITE" id="PS51366">
    <property type="entry name" value="MI"/>
    <property type="match status" value="1"/>
</dbReference>
<evidence type="ECO:0000256" key="6">
    <source>
        <dbReference type="ARBA" id="ARBA00075135"/>
    </source>
</evidence>